<keyword evidence="3" id="KW-0805">Transcription regulation</keyword>
<dbReference type="InterPro" id="IPR005158">
    <property type="entry name" value="BTAD"/>
</dbReference>
<dbReference type="GO" id="GO:0006355">
    <property type="term" value="P:regulation of DNA-templated transcription"/>
    <property type="evidence" value="ECO:0007669"/>
    <property type="project" value="InterPro"/>
</dbReference>
<dbReference type="GeneID" id="95354324"/>
<reference evidence="9" key="2">
    <citation type="submission" date="2020-09" db="EMBL/GenBank/DDBJ databases">
        <authorList>
            <person name="Sun Q."/>
            <person name="Ohkuma M."/>
        </authorList>
    </citation>
    <scope>NUCLEOTIDE SEQUENCE</scope>
    <source>
        <strain evidence="9">JCM 4646</strain>
    </source>
</reference>
<comment type="similarity">
    <text evidence="1">Belongs to the AfsR/DnrI/RedD regulatory family.</text>
</comment>
<dbReference type="PANTHER" id="PTHR35807:SF1">
    <property type="entry name" value="TRANSCRIPTIONAL REGULATOR REDD"/>
    <property type="match status" value="1"/>
</dbReference>
<dbReference type="InterPro" id="IPR036388">
    <property type="entry name" value="WH-like_DNA-bd_sf"/>
</dbReference>
<dbReference type="Pfam" id="PF13191">
    <property type="entry name" value="AAA_16"/>
    <property type="match status" value="1"/>
</dbReference>
<evidence type="ECO:0000313" key="9">
    <source>
        <dbReference type="EMBL" id="GHH73852.1"/>
    </source>
</evidence>
<comment type="caution">
    <text evidence="9">The sequence shown here is derived from an EMBL/GenBank/DDBJ whole genome shotgun (WGS) entry which is preliminary data.</text>
</comment>
<dbReference type="PROSITE" id="PS51755">
    <property type="entry name" value="OMPR_PHOB"/>
    <property type="match status" value="1"/>
</dbReference>
<dbReference type="Gene3D" id="3.40.50.300">
    <property type="entry name" value="P-loop containing nucleotide triphosphate hydrolases"/>
    <property type="match status" value="1"/>
</dbReference>
<dbReference type="InterPro" id="IPR051677">
    <property type="entry name" value="AfsR-DnrI-RedD_regulator"/>
</dbReference>
<protein>
    <submittedName>
        <fullName evidence="9">SARP family transcriptional regulator</fullName>
    </submittedName>
</protein>
<reference evidence="9" key="1">
    <citation type="journal article" date="2014" name="Int. J. Syst. Evol. Microbiol.">
        <title>Complete genome sequence of Corynebacterium casei LMG S-19264T (=DSM 44701T), isolated from a smear-ripened cheese.</title>
        <authorList>
            <consortium name="US DOE Joint Genome Institute (JGI-PGF)"/>
            <person name="Walter F."/>
            <person name="Albersmeier A."/>
            <person name="Kalinowski J."/>
            <person name="Ruckert C."/>
        </authorList>
    </citation>
    <scope>NUCLEOTIDE SEQUENCE</scope>
    <source>
        <strain evidence="9">JCM 4646</strain>
    </source>
</reference>
<feature type="domain" description="OmpR/PhoB-type" evidence="8">
    <location>
        <begin position="1"/>
        <end position="93"/>
    </location>
</feature>
<name>A0A919FWK6_9ACTN</name>
<dbReference type="InterPro" id="IPR019734">
    <property type="entry name" value="TPR_rpt"/>
</dbReference>
<proteinExistence type="inferred from homology"/>
<dbReference type="AlphaFoldDB" id="A0A919FWK6"/>
<dbReference type="SUPFAM" id="SSF48452">
    <property type="entry name" value="TPR-like"/>
    <property type="match status" value="2"/>
</dbReference>
<dbReference type="SMART" id="SM00862">
    <property type="entry name" value="Trans_reg_C"/>
    <property type="match status" value="1"/>
</dbReference>
<dbReference type="GO" id="GO:0003677">
    <property type="term" value="F:DNA binding"/>
    <property type="evidence" value="ECO:0007669"/>
    <property type="project" value="UniProtKB-UniRule"/>
</dbReference>
<dbReference type="GO" id="GO:0000160">
    <property type="term" value="P:phosphorelay signal transduction system"/>
    <property type="evidence" value="ECO:0007669"/>
    <property type="project" value="UniProtKB-KW"/>
</dbReference>
<keyword evidence="5" id="KW-0804">Transcription</keyword>
<dbReference type="Pfam" id="PF00486">
    <property type="entry name" value="Trans_reg_C"/>
    <property type="match status" value="1"/>
</dbReference>
<evidence type="ECO:0000256" key="5">
    <source>
        <dbReference type="ARBA" id="ARBA00023163"/>
    </source>
</evidence>
<dbReference type="SUPFAM" id="SSF52540">
    <property type="entry name" value="P-loop containing nucleoside triphosphate hydrolases"/>
    <property type="match status" value="1"/>
</dbReference>
<dbReference type="Gene3D" id="1.10.10.10">
    <property type="entry name" value="Winged helix-like DNA-binding domain superfamily/Winged helix DNA-binding domain"/>
    <property type="match status" value="1"/>
</dbReference>
<dbReference type="RefSeq" id="WP_190212169.1">
    <property type="nucleotide sequence ID" value="NZ_BNBO01000021.1"/>
</dbReference>
<dbReference type="Proteomes" id="UP000617734">
    <property type="component" value="Unassembled WGS sequence"/>
</dbReference>
<dbReference type="SMART" id="SM00028">
    <property type="entry name" value="TPR"/>
    <property type="match status" value="4"/>
</dbReference>
<dbReference type="Gene3D" id="1.25.40.10">
    <property type="entry name" value="Tetratricopeptide repeat domain"/>
    <property type="match status" value="2"/>
</dbReference>
<keyword evidence="2" id="KW-0902">Two-component regulatory system</keyword>
<dbReference type="InterPro" id="IPR027417">
    <property type="entry name" value="P-loop_NTPase"/>
</dbReference>
<dbReference type="Pfam" id="PF03704">
    <property type="entry name" value="BTAD"/>
    <property type="match status" value="1"/>
</dbReference>
<dbReference type="InterPro" id="IPR016032">
    <property type="entry name" value="Sig_transdc_resp-reg_C-effctor"/>
</dbReference>
<dbReference type="SMART" id="SM01043">
    <property type="entry name" value="BTAD"/>
    <property type="match status" value="1"/>
</dbReference>
<dbReference type="PRINTS" id="PR00364">
    <property type="entry name" value="DISEASERSIST"/>
</dbReference>
<evidence type="ECO:0000256" key="6">
    <source>
        <dbReference type="PROSITE-ProRule" id="PRU01091"/>
    </source>
</evidence>
<dbReference type="InterPro" id="IPR011990">
    <property type="entry name" value="TPR-like_helical_dom_sf"/>
</dbReference>
<dbReference type="Pfam" id="PF13374">
    <property type="entry name" value="TPR_10"/>
    <property type="match status" value="1"/>
</dbReference>
<dbReference type="InterPro" id="IPR041664">
    <property type="entry name" value="AAA_16"/>
</dbReference>
<evidence type="ECO:0000259" key="8">
    <source>
        <dbReference type="PROSITE" id="PS51755"/>
    </source>
</evidence>
<dbReference type="SUPFAM" id="SSF46894">
    <property type="entry name" value="C-terminal effector domain of the bipartite response regulators"/>
    <property type="match status" value="1"/>
</dbReference>
<evidence type="ECO:0000256" key="7">
    <source>
        <dbReference type="SAM" id="MobiDB-lite"/>
    </source>
</evidence>
<organism evidence="9 10">
    <name type="scientific">Kitasatospora indigofera</name>
    <dbReference type="NCBI Taxonomy" id="67307"/>
    <lineage>
        <taxon>Bacteria</taxon>
        <taxon>Bacillati</taxon>
        <taxon>Actinomycetota</taxon>
        <taxon>Actinomycetes</taxon>
        <taxon>Kitasatosporales</taxon>
        <taxon>Streptomycetaceae</taxon>
        <taxon>Kitasatospora</taxon>
    </lineage>
</organism>
<evidence type="ECO:0000256" key="1">
    <source>
        <dbReference type="ARBA" id="ARBA00005820"/>
    </source>
</evidence>
<dbReference type="PANTHER" id="PTHR35807">
    <property type="entry name" value="TRANSCRIPTIONAL REGULATOR REDD-RELATED"/>
    <property type="match status" value="1"/>
</dbReference>
<dbReference type="CDD" id="cd15831">
    <property type="entry name" value="BTAD"/>
    <property type="match status" value="1"/>
</dbReference>
<keyword evidence="10" id="KW-1185">Reference proteome</keyword>
<dbReference type="Pfam" id="PF13181">
    <property type="entry name" value="TPR_8"/>
    <property type="match status" value="1"/>
</dbReference>
<evidence type="ECO:0000256" key="4">
    <source>
        <dbReference type="ARBA" id="ARBA00023125"/>
    </source>
</evidence>
<dbReference type="InterPro" id="IPR001867">
    <property type="entry name" value="OmpR/PhoB-type_DNA-bd"/>
</dbReference>
<accession>A0A919FWK6</accession>
<evidence type="ECO:0000256" key="3">
    <source>
        <dbReference type="ARBA" id="ARBA00023015"/>
    </source>
</evidence>
<feature type="DNA-binding region" description="OmpR/PhoB-type" evidence="6">
    <location>
        <begin position="1"/>
        <end position="93"/>
    </location>
</feature>
<dbReference type="GO" id="GO:0043531">
    <property type="term" value="F:ADP binding"/>
    <property type="evidence" value="ECO:0007669"/>
    <property type="project" value="InterPro"/>
</dbReference>
<evidence type="ECO:0000256" key="2">
    <source>
        <dbReference type="ARBA" id="ARBA00023012"/>
    </source>
</evidence>
<feature type="region of interest" description="Disordered" evidence="7">
    <location>
        <begin position="974"/>
        <end position="993"/>
    </location>
</feature>
<evidence type="ECO:0000313" key="10">
    <source>
        <dbReference type="Proteomes" id="UP000617734"/>
    </source>
</evidence>
<keyword evidence="4 6" id="KW-0238">DNA-binding</keyword>
<dbReference type="EMBL" id="BNBO01000021">
    <property type="protein sequence ID" value="GHH73852.1"/>
    <property type="molecule type" value="Genomic_DNA"/>
</dbReference>
<sequence length="993" mass="106774">MRFGLLGPLTVHSDAGTGRPVGALKSRTLLTALLLRPGRQVPLDTLKEALWGEHPPATATASLHNHVARLRRALATDGDSRLRAVPQGFLLHVEPGELDTELFAARLAAARSAHQRQDWTGVERESAAALELWRGRPLADVPAFAQHPLVDRLTDQHLQLLEWRYDAALQLGQHEFLTAELGSLTREHPYREAFHRQLMLALHRTNRQADAIAAFHALRRALVDELGVEPGRAVREAYQEILTTQPGPAEQPAPAAARPRPAQLPVPPAHFVGRSEQLRAVHAALTADDGQPAVAVVSGMAGVGKTGLALQVSRSLREHFPDGQLFLNLHGATQGVAPLEPLQALGVLLRGLGVEPRLIPGDADTAAALLRSTLDATRTLIVLDDAASAAQVRPLLPAGPGCAVLVTSRPPLAALDGATHIPLAPLTADESTALITSASGRDPAEHDCPAVRRLVELCGQLPLALRVVAARLAVRRALTAEALVELLTDEERRLDQLEYDDLSVRRSLAVAHDALLTSEREDDRDAALALRRIGALDLAEYGAPLLARLMDDEEPRAAAALERLVDVALLEETDFGSYAPHDLVRDFARELAGRLDPLAAREAAADRALRWYAAAARESVLAILPPGGERDRRLPDPVGSAQPFADSAAAFAWCDRELSNMAALAVNFAGLPAHREAVLALARSLSPYLQRRGRVEALRVLSEVALATARAAADPAAQGQAFSDLAAGHYMAGQFEAALALNDQAIEVWRALGDDDRVQPALGNRGLLLRDLGRTAEATVVLEECLLIARRRGVERDEAIVLSTLGNLREQDDPRLAIHFHRLSLESGERIGDSIIRQAARTNIGYAHLTLGEPDQALPHFETCMRLLTGNDDWHHESQARLGLVRSLHGLRRDEEAERECQALLGKAAERGDTYSQGLAQHVSGLILDARGRRAEAVAHWQEALRALAGTDSPLVAELEELIAPAVVGAPAPTLLGTVPSPRSGGSGAAARR</sequence>
<gene>
    <name evidence="9" type="ORF">GCM10018781_39200</name>
</gene>